<accession>A0AAE8XRI6</accession>
<evidence type="ECO:0000313" key="2">
    <source>
        <dbReference type="Proteomes" id="UP000827294"/>
    </source>
</evidence>
<dbReference type="EMBL" id="MZ334493">
    <property type="protein sequence ID" value="UBF19230.1"/>
    <property type="molecule type" value="Genomic_DNA"/>
</dbReference>
<dbReference type="SUPFAM" id="SSF49899">
    <property type="entry name" value="Concanavalin A-like lectins/glucanases"/>
    <property type="match status" value="1"/>
</dbReference>
<sequence>MAYTSKLKQWGATADERAEFPDGYRYSKENPPVTHYDNFLVHNLIEDVQHLVDLTNLIDPDNDGQVADAETIQGKSPEQLGGFKFIQSDNPTENTQGTTWFKNSNHLLFVSDGSRYDVFPEIGYQEYDSLAHTDLDVLHETVPRTKLTKDGRIMLINEQTVADFEETYEANHDLWAWTNGTSFLSAQSGTVLSGTQSLQIQANGERATPHLSRDAPIIQDLEVAVQVESDTANINDFVGIEVFNGTTRILRIQYNDGDGNVELFTGSGTTELMASWNVGTTHAYEFDWDFGNDQYDLYIDGVLDGTYSLESAASGWDEFRVDNNAANSGNTRNVYVDDIHTGAREYGEAVVKFPTPDERIRDWDLVRYTKTLAGESVIIDVEDENGNVLVPDVDNNGDLSAAVDGSVNPQFRVRISREDMANNPSLDAVFRRWTMRPGDSGLSNEEKEEWKALDMRARYRHTRLARRQS</sequence>
<organism evidence="1 2">
    <name type="scientific">Halorubrum phage HRTV-17</name>
    <dbReference type="NCBI Taxonomy" id="2877997"/>
    <lineage>
        <taxon>Viruses</taxon>
        <taxon>Duplodnaviria</taxon>
        <taxon>Heunggongvirae</taxon>
        <taxon>Uroviricota</taxon>
        <taxon>Caudoviricetes</taxon>
        <taxon>Thumleimavirales</taxon>
        <taxon>Hafunaviridae</taxon>
        <taxon>Haloferacalesvirus</taxon>
        <taxon>Haloferacalesvirus hv8</taxon>
    </lineage>
</organism>
<gene>
    <name evidence="1" type="ORF">HRTV-17_gp31</name>
</gene>
<proteinExistence type="predicted"/>
<dbReference type="InterPro" id="IPR013320">
    <property type="entry name" value="ConA-like_dom_sf"/>
</dbReference>
<name>A0AAE8XRI6_9CAUD</name>
<protein>
    <submittedName>
        <fullName evidence="1">Tail fiber protein</fullName>
    </submittedName>
</protein>
<evidence type="ECO:0000313" key="1">
    <source>
        <dbReference type="EMBL" id="UBF19230.1"/>
    </source>
</evidence>
<dbReference type="Proteomes" id="UP000827294">
    <property type="component" value="Segment"/>
</dbReference>
<reference evidence="1" key="1">
    <citation type="submission" date="2021-05" db="EMBL/GenBank/DDBJ databases">
        <title>Diversity, taxonomy and evolution of archaeal viruses of the class Caudoviricetes.</title>
        <authorList>
            <person name="Liu Y."/>
            <person name="Demina T.A."/>
            <person name="Roux S."/>
            <person name="Aiewsakun P."/>
            <person name="Kazlauskas D."/>
            <person name="Simmonds P."/>
            <person name="Prangishvili D."/>
            <person name="Oksanen H.M."/>
            <person name="Krupovic M."/>
        </authorList>
    </citation>
    <scope>NUCLEOTIDE SEQUENCE</scope>
    <source>
        <strain evidence="1">HRTV-17/5</strain>
    </source>
</reference>